<dbReference type="Gene3D" id="3.30.2140.20">
    <property type="match status" value="1"/>
</dbReference>
<dbReference type="InterPro" id="IPR038765">
    <property type="entry name" value="Papain-like_cys_pep_sf"/>
</dbReference>
<comment type="similarity">
    <text evidence="1">Belongs to the arylamine N-acetyltransferase family.</text>
</comment>
<gene>
    <name evidence="2" type="ORF">B4098_1604</name>
</gene>
<dbReference type="SUPFAM" id="SSF54001">
    <property type="entry name" value="Cysteine proteinases"/>
    <property type="match status" value="1"/>
</dbReference>
<name>A0A150JQN4_HEYCO</name>
<dbReference type="PANTHER" id="PTHR11786:SF0">
    <property type="entry name" value="ARYLAMINE N-ACETYLTRANSFERASE 4-RELATED"/>
    <property type="match status" value="1"/>
</dbReference>
<dbReference type="Pfam" id="PF00797">
    <property type="entry name" value="Acetyltransf_2"/>
    <property type="match status" value="1"/>
</dbReference>
<evidence type="ECO:0000256" key="1">
    <source>
        <dbReference type="ARBA" id="ARBA00006547"/>
    </source>
</evidence>
<organism evidence="2 3">
    <name type="scientific">Heyndrickxia coagulans</name>
    <name type="common">Weizmannia coagulans</name>
    <dbReference type="NCBI Taxonomy" id="1398"/>
    <lineage>
        <taxon>Bacteria</taxon>
        <taxon>Bacillati</taxon>
        <taxon>Bacillota</taxon>
        <taxon>Bacilli</taxon>
        <taxon>Bacillales</taxon>
        <taxon>Bacillaceae</taxon>
        <taxon>Heyndrickxia</taxon>
    </lineage>
</organism>
<dbReference type="AlphaFoldDB" id="A0A150JQN4"/>
<sequence length="272" mass="32217">MKGERKMEEQVEAYLNYLKLEHEEPGLNFLQRLIQHHLSCVPYETFSKFHYFREGIYIPPFETFVEHLWEKGWGGTCFTLNINFARLLRSLGFQCSFVRVVPGHVALMVLLNGKKLYVDVGYGSPIMKPVELESKRRHVLHGFGEDIIFTQLEPGRYEIDRRSNGKSFVKKTIEWLPLTEDDLKEDIRASYLDDNANQTMRRVTAVRFNGRECYYLRDRSLKIMNYRNISELHMRDFGRWKDTIGEVYQIGEDALLETIQFLDERGIRLFSR</sequence>
<protein>
    <recommendedName>
        <fullName evidence="4">Arylamine N-acetyltransferase</fullName>
    </recommendedName>
</protein>
<dbReference type="InterPro" id="IPR053710">
    <property type="entry name" value="Arylamine_NAT_domain_sf"/>
</dbReference>
<comment type="caution">
    <text evidence="2">The sequence shown here is derived from an EMBL/GenBank/DDBJ whole genome shotgun (WGS) entry which is preliminary data.</text>
</comment>
<dbReference type="GO" id="GO:0016407">
    <property type="term" value="F:acetyltransferase activity"/>
    <property type="evidence" value="ECO:0007669"/>
    <property type="project" value="InterPro"/>
</dbReference>
<evidence type="ECO:0000313" key="2">
    <source>
        <dbReference type="EMBL" id="KYC59610.1"/>
    </source>
</evidence>
<evidence type="ECO:0008006" key="4">
    <source>
        <dbReference type="Google" id="ProtNLM"/>
    </source>
</evidence>
<dbReference type="InterPro" id="IPR001447">
    <property type="entry name" value="Arylamine_N-AcTrfase"/>
</dbReference>
<accession>A0A150JQN4</accession>
<dbReference type="PANTHER" id="PTHR11786">
    <property type="entry name" value="N-HYDROXYARYLAMINE O-ACETYLTRANSFERASE"/>
    <property type="match status" value="1"/>
</dbReference>
<evidence type="ECO:0000313" key="3">
    <source>
        <dbReference type="Proteomes" id="UP000075288"/>
    </source>
</evidence>
<reference evidence="2 3" key="1">
    <citation type="submission" date="2016-01" db="EMBL/GenBank/DDBJ databases">
        <title>Genome Sequences of Twelve Sporeforming Bacillus Species Isolated from Foods.</title>
        <authorList>
            <person name="Berendsen E.M."/>
            <person name="Wells-Bennik M.H."/>
            <person name="Krawcyk A.O."/>
            <person name="De Jong A."/>
            <person name="Holsappel S."/>
            <person name="Eijlander R.T."/>
            <person name="Kuipers O.P."/>
        </authorList>
    </citation>
    <scope>NUCLEOTIDE SEQUENCE [LARGE SCALE GENOMIC DNA]</scope>
    <source>
        <strain evidence="2 3">B4098</strain>
    </source>
</reference>
<dbReference type="Proteomes" id="UP000075288">
    <property type="component" value="Unassembled WGS sequence"/>
</dbReference>
<dbReference type="PATRIC" id="fig|1398.26.peg.1681"/>
<dbReference type="EMBL" id="LQYG01000109">
    <property type="protein sequence ID" value="KYC59610.1"/>
    <property type="molecule type" value="Genomic_DNA"/>
</dbReference>
<proteinExistence type="inferred from homology"/>